<feature type="transmembrane region" description="Helical" evidence="7">
    <location>
        <begin position="55"/>
        <end position="73"/>
    </location>
</feature>
<dbReference type="Pfam" id="PF07690">
    <property type="entry name" value="MFS_1"/>
    <property type="match status" value="1"/>
</dbReference>
<accession>A0A366DZ32</accession>
<dbReference type="OrthoDB" id="9775268at2"/>
<evidence type="ECO:0000256" key="3">
    <source>
        <dbReference type="ARBA" id="ARBA00022475"/>
    </source>
</evidence>
<keyword evidence="2" id="KW-0813">Transport</keyword>
<feature type="domain" description="Major facilitator superfamily (MFS) profile" evidence="8">
    <location>
        <begin position="1"/>
        <end position="302"/>
    </location>
</feature>
<keyword evidence="6 7" id="KW-0472">Membrane</keyword>
<comment type="subcellular location">
    <subcellularLocation>
        <location evidence="1">Cell membrane</location>
        <topology evidence="1">Multi-pass membrane protein</topology>
    </subcellularLocation>
</comment>
<feature type="transmembrane region" description="Helical" evidence="7">
    <location>
        <begin position="123"/>
        <end position="140"/>
    </location>
</feature>
<dbReference type="RefSeq" id="WP_113869266.1">
    <property type="nucleotide sequence ID" value="NZ_BAABQN010000012.1"/>
</dbReference>
<dbReference type="InterPro" id="IPR011701">
    <property type="entry name" value="MFS"/>
</dbReference>
<evidence type="ECO:0000259" key="8">
    <source>
        <dbReference type="PROSITE" id="PS50850"/>
    </source>
</evidence>
<dbReference type="CDD" id="cd06173">
    <property type="entry name" value="MFS_MefA_like"/>
    <property type="match status" value="1"/>
</dbReference>
<feature type="transmembrane region" description="Helical" evidence="7">
    <location>
        <begin position="170"/>
        <end position="192"/>
    </location>
</feature>
<dbReference type="InterPro" id="IPR036259">
    <property type="entry name" value="MFS_trans_sf"/>
</dbReference>
<evidence type="ECO:0000313" key="9">
    <source>
        <dbReference type="EMBL" id="RBO95297.1"/>
    </source>
</evidence>
<dbReference type="GO" id="GO:0022857">
    <property type="term" value="F:transmembrane transporter activity"/>
    <property type="evidence" value="ECO:0007669"/>
    <property type="project" value="InterPro"/>
</dbReference>
<dbReference type="STRING" id="200904.GCA_900168775_02778"/>
<evidence type="ECO:0000256" key="1">
    <source>
        <dbReference type="ARBA" id="ARBA00004651"/>
    </source>
</evidence>
<evidence type="ECO:0000256" key="2">
    <source>
        <dbReference type="ARBA" id="ARBA00022448"/>
    </source>
</evidence>
<evidence type="ECO:0000313" key="10">
    <source>
        <dbReference type="Proteomes" id="UP000252254"/>
    </source>
</evidence>
<evidence type="ECO:0000256" key="4">
    <source>
        <dbReference type="ARBA" id="ARBA00022692"/>
    </source>
</evidence>
<feature type="transmembrane region" description="Helical" evidence="7">
    <location>
        <begin position="30"/>
        <end position="49"/>
    </location>
</feature>
<dbReference type="PANTHER" id="PTHR23513:SF11">
    <property type="entry name" value="STAPHYLOFERRIN A TRANSPORTER"/>
    <property type="match status" value="1"/>
</dbReference>
<evidence type="ECO:0000256" key="5">
    <source>
        <dbReference type="ARBA" id="ARBA00022989"/>
    </source>
</evidence>
<organism evidence="9 10">
    <name type="scientific">Paraliobacillus ryukyuensis</name>
    <dbReference type="NCBI Taxonomy" id="200904"/>
    <lineage>
        <taxon>Bacteria</taxon>
        <taxon>Bacillati</taxon>
        <taxon>Bacillota</taxon>
        <taxon>Bacilli</taxon>
        <taxon>Bacillales</taxon>
        <taxon>Bacillaceae</taxon>
        <taxon>Paraliobacillus</taxon>
    </lineage>
</organism>
<keyword evidence="5 7" id="KW-1133">Transmembrane helix</keyword>
<keyword evidence="10" id="KW-1185">Reference proteome</keyword>
<dbReference type="EMBL" id="QNRI01000008">
    <property type="protein sequence ID" value="RBO95297.1"/>
    <property type="molecule type" value="Genomic_DNA"/>
</dbReference>
<evidence type="ECO:0000256" key="7">
    <source>
        <dbReference type="SAM" id="Phobius"/>
    </source>
</evidence>
<dbReference type="InterPro" id="IPR020846">
    <property type="entry name" value="MFS_dom"/>
</dbReference>
<sequence>MLTLNIIAGFIISPLIGTLTDRLNRKTIIIWTYLIQALLILGVAGLFIFDEFKIGYLYLFSIVNGMGWSTYLSTSRSLLQELLSEKDIINGNSLIEISLQGGMFTAGGISGICYQIAGFEFILIANSIAFILSCLLISRLRHNSVIKNHSNESYLASFNNGINYLLKRPYVFSIGIVAIIPLVATMLYNVVLPEYVNESVNGSSIDFGLSDMFYGSGRLSGILAAPFAKKFSRNRSVAILFLVSISFLFVLSLNTYIIFLFLGSLIFGLCNSSLRILMNTTIMETVPKSYMVERCRFGWRYL</sequence>
<dbReference type="Gene3D" id="1.20.1250.20">
    <property type="entry name" value="MFS general substrate transporter like domains"/>
    <property type="match status" value="1"/>
</dbReference>
<dbReference type="Proteomes" id="UP000252254">
    <property type="component" value="Unassembled WGS sequence"/>
</dbReference>
<dbReference type="PANTHER" id="PTHR23513">
    <property type="entry name" value="INTEGRAL MEMBRANE EFFLUX PROTEIN-RELATED"/>
    <property type="match status" value="1"/>
</dbReference>
<dbReference type="SUPFAM" id="SSF103473">
    <property type="entry name" value="MFS general substrate transporter"/>
    <property type="match status" value="1"/>
</dbReference>
<name>A0A366DZ32_9BACI</name>
<keyword evidence="3" id="KW-1003">Cell membrane</keyword>
<protein>
    <submittedName>
        <fullName evidence="9">Putative MFS family arabinose efflux permease</fullName>
    </submittedName>
</protein>
<comment type="caution">
    <text evidence="9">The sequence shown here is derived from an EMBL/GenBank/DDBJ whole genome shotgun (WGS) entry which is preliminary data.</text>
</comment>
<feature type="transmembrane region" description="Helical" evidence="7">
    <location>
        <begin position="240"/>
        <end position="269"/>
    </location>
</feature>
<keyword evidence="4 7" id="KW-0812">Transmembrane</keyword>
<dbReference type="AlphaFoldDB" id="A0A366DZ32"/>
<evidence type="ECO:0000256" key="6">
    <source>
        <dbReference type="ARBA" id="ARBA00023136"/>
    </source>
</evidence>
<proteinExistence type="predicted"/>
<gene>
    <name evidence="9" type="ORF">DES48_1085</name>
</gene>
<reference evidence="9 10" key="1">
    <citation type="submission" date="2018-06" db="EMBL/GenBank/DDBJ databases">
        <title>Genomic Encyclopedia of Type Strains, Phase IV (KMG-IV): sequencing the most valuable type-strain genomes for metagenomic binning, comparative biology and taxonomic classification.</title>
        <authorList>
            <person name="Goeker M."/>
        </authorList>
    </citation>
    <scope>NUCLEOTIDE SEQUENCE [LARGE SCALE GENOMIC DNA]</scope>
    <source>
        <strain evidence="9 10">DSM 15140</strain>
    </source>
</reference>
<dbReference type="PROSITE" id="PS50850">
    <property type="entry name" value="MFS"/>
    <property type="match status" value="1"/>
</dbReference>
<dbReference type="GO" id="GO:0005886">
    <property type="term" value="C:plasma membrane"/>
    <property type="evidence" value="ECO:0007669"/>
    <property type="project" value="UniProtKB-SubCell"/>
</dbReference>